<accession>A0A855IMH0</accession>
<evidence type="ECO:0000313" key="5">
    <source>
        <dbReference type="Proteomes" id="UP000235554"/>
    </source>
</evidence>
<dbReference type="InterPro" id="IPR057846">
    <property type="entry name" value="wHTH-Calcineurin_assc"/>
</dbReference>
<dbReference type="PANTHER" id="PTHR42988">
    <property type="entry name" value="PHOSPHOHYDROLASE"/>
    <property type="match status" value="1"/>
</dbReference>
<sequence length="415" mass="46635">MSSSSLKVAVVSDLHFVNSDNVKDGSRHSWLTFNNDNGLTNKFWQSLIDKIKKESITADILICPGDITTHAESSALRFAWAKLNELADALGCELLATATGNHDINSRGLSLNNVVRDLDKNHCLVENLKQLSPIYPLVHLNRSESDTDYNNRIHYFGSNFLFSPTDTYNLVTLNSCANHTSDPAAYEKGFISKSTHQWLESTLKNNFDNQNKKLGILVCHHHPIQHPDYNLGTYDFMNGGTELLEMLNRYGNWVVVHGHKHHGKLSYFSDGSKRTVVFAAGTLSCHKESLGDDFTNQFYVMDIDPKKTRGTPQGVFDVYSWQGNHWALSKRRNDGVFTGVGFGDIGCLEQLAEDIADYVAPVTGTNWSDIIKQFPQIKHCVPKDLEHLEHNLQAYNIDFVSNESGEIDKLEKTEA</sequence>
<dbReference type="Pfam" id="PF24408">
    <property type="entry name" value="wHTH-Calcineurin_assc"/>
    <property type="match status" value="1"/>
</dbReference>
<evidence type="ECO:0000256" key="2">
    <source>
        <dbReference type="ARBA" id="ARBA00022801"/>
    </source>
</evidence>
<reference evidence="5" key="1">
    <citation type="submission" date="2016-07" db="EMBL/GenBank/DDBJ databases">
        <title>Nontailed viruses are major unrecognized killers of bacteria in the ocean.</title>
        <authorList>
            <person name="Kauffman K."/>
            <person name="Hussain F."/>
            <person name="Yang J."/>
            <person name="Arevalo P."/>
            <person name="Brown J."/>
            <person name="Cutler M."/>
            <person name="Kelly L."/>
            <person name="Polz M.F."/>
        </authorList>
    </citation>
    <scope>NUCLEOTIDE SEQUENCE [LARGE SCALE GENOMIC DNA]</scope>
    <source>
        <strain evidence="5">10N.261.48.A1</strain>
    </source>
</reference>
<gene>
    <name evidence="4" type="ORF">BCT50_10840</name>
</gene>
<keyword evidence="2" id="KW-0378">Hydrolase</keyword>
<keyword evidence="1" id="KW-0479">Metal-binding</keyword>
<dbReference type="InterPro" id="IPR050884">
    <property type="entry name" value="CNP_phosphodiesterase-III"/>
</dbReference>
<dbReference type="SUPFAM" id="SSF56300">
    <property type="entry name" value="Metallo-dependent phosphatases"/>
    <property type="match status" value="1"/>
</dbReference>
<dbReference type="AlphaFoldDB" id="A0A855IMH0"/>
<dbReference type="Proteomes" id="UP000235554">
    <property type="component" value="Unassembled WGS sequence"/>
</dbReference>
<name>A0A855IMH0_9VIBR</name>
<dbReference type="InterPro" id="IPR029052">
    <property type="entry name" value="Metallo-depent_PP-like"/>
</dbReference>
<evidence type="ECO:0000256" key="1">
    <source>
        <dbReference type="ARBA" id="ARBA00022723"/>
    </source>
</evidence>
<dbReference type="GO" id="GO:0046872">
    <property type="term" value="F:metal ion binding"/>
    <property type="evidence" value="ECO:0007669"/>
    <property type="project" value="UniProtKB-KW"/>
</dbReference>
<proteinExistence type="predicted"/>
<dbReference type="EMBL" id="MCZJ01000045">
    <property type="protein sequence ID" value="PMM55436.1"/>
    <property type="molecule type" value="Genomic_DNA"/>
</dbReference>
<evidence type="ECO:0000259" key="3">
    <source>
        <dbReference type="Pfam" id="PF24408"/>
    </source>
</evidence>
<feature type="domain" description="Calcineurin" evidence="3">
    <location>
        <begin position="340"/>
        <end position="392"/>
    </location>
</feature>
<dbReference type="PANTHER" id="PTHR42988:SF2">
    <property type="entry name" value="CYCLIC NUCLEOTIDE PHOSPHODIESTERASE CBUA0032-RELATED"/>
    <property type="match status" value="1"/>
</dbReference>
<dbReference type="GO" id="GO:0016787">
    <property type="term" value="F:hydrolase activity"/>
    <property type="evidence" value="ECO:0007669"/>
    <property type="project" value="UniProtKB-KW"/>
</dbReference>
<comment type="caution">
    <text evidence="4">The sequence shown here is derived from an EMBL/GenBank/DDBJ whole genome shotgun (WGS) entry which is preliminary data.</text>
</comment>
<evidence type="ECO:0000313" key="4">
    <source>
        <dbReference type="EMBL" id="PMM55436.1"/>
    </source>
</evidence>
<organism evidence="4 5">
    <name type="scientific">Vibrio lentus</name>
    <dbReference type="NCBI Taxonomy" id="136468"/>
    <lineage>
        <taxon>Bacteria</taxon>
        <taxon>Pseudomonadati</taxon>
        <taxon>Pseudomonadota</taxon>
        <taxon>Gammaproteobacteria</taxon>
        <taxon>Vibrionales</taxon>
        <taxon>Vibrionaceae</taxon>
        <taxon>Vibrio</taxon>
    </lineage>
</organism>
<protein>
    <recommendedName>
        <fullName evidence="3">Calcineurin domain-containing protein</fullName>
    </recommendedName>
</protein>
<dbReference type="Gene3D" id="3.60.21.10">
    <property type="match status" value="1"/>
</dbReference>